<name>A0A5J4J2T6_9FLAO</name>
<dbReference type="PANTHER" id="PTHR43065">
    <property type="entry name" value="SENSOR HISTIDINE KINASE"/>
    <property type="match status" value="1"/>
</dbReference>
<feature type="domain" description="Histidine kinase" evidence="10">
    <location>
        <begin position="159"/>
        <end position="361"/>
    </location>
</feature>
<evidence type="ECO:0000256" key="7">
    <source>
        <dbReference type="ARBA" id="ARBA00022840"/>
    </source>
</evidence>
<evidence type="ECO:0000256" key="9">
    <source>
        <dbReference type="SAM" id="Phobius"/>
    </source>
</evidence>
<proteinExistence type="predicted"/>
<dbReference type="Gene3D" id="3.30.565.10">
    <property type="entry name" value="Histidine kinase-like ATPase, C-terminal domain"/>
    <property type="match status" value="1"/>
</dbReference>
<dbReference type="GO" id="GO:0004673">
    <property type="term" value="F:protein histidine kinase activity"/>
    <property type="evidence" value="ECO:0007669"/>
    <property type="project" value="UniProtKB-EC"/>
</dbReference>
<dbReference type="PANTHER" id="PTHR43065:SF10">
    <property type="entry name" value="PEROXIDE STRESS-ACTIVATED HISTIDINE KINASE MAK3"/>
    <property type="match status" value="1"/>
</dbReference>
<dbReference type="EMBL" id="BKCG01000007">
    <property type="protein sequence ID" value="GER60348.1"/>
    <property type="molecule type" value="Genomic_DNA"/>
</dbReference>
<dbReference type="InterPro" id="IPR004358">
    <property type="entry name" value="Sig_transdc_His_kin-like_C"/>
</dbReference>
<dbReference type="InterPro" id="IPR003594">
    <property type="entry name" value="HATPase_dom"/>
</dbReference>
<keyword evidence="3" id="KW-0597">Phosphoprotein</keyword>
<protein>
    <recommendedName>
        <fullName evidence="2">histidine kinase</fullName>
        <ecNumber evidence="2">2.7.13.3</ecNumber>
    </recommendedName>
</protein>
<dbReference type="Pfam" id="PF02518">
    <property type="entry name" value="HATPase_c"/>
    <property type="match status" value="1"/>
</dbReference>
<dbReference type="GO" id="GO:0000160">
    <property type="term" value="P:phosphorelay signal transduction system"/>
    <property type="evidence" value="ECO:0007669"/>
    <property type="project" value="UniProtKB-KW"/>
</dbReference>
<evidence type="ECO:0000256" key="4">
    <source>
        <dbReference type="ARBA" id="ARBA00022679"/>
    </source>
</evidence>
<keyword evidence="9" id="KW-1133">Transmembrane helix</keyword>
<dbReference type="Proteomes" id="UP000326509">
    <property type="component" value="Unassembled WGS sequence"/>
</dbReference>
<keyword evidence="9" id="KW-0812">Transmembrane</keyword>
<evidence type="ECO:0000259" key="10">
    <source>
        <dbReference type="PROSITE" id="PS50109"/>
    </source>
</evidence>
<dbReference type="PRINTS" id="PR00344">
    <property type="entry name" value="BCTRLSENSOR"/>
</dbReference>
<sequence>MWSTFGFFKQLKENEREKMLIWAEAQKEIASFDVDLETPLSATSLTAISSNKTTPMILYSHKDNKYDSNNLDPAVVNNPIKRAKLISQFNSEYKPLDIKFNGKLIQTVYYGNSPLINKLKYYPAILIIMLMLFIAAIYYFNKTAKSAEQNKLWAGMAKETAHQIGTPLSSLVGWTEILKTENVDQSYVVEMEKDITRLEMITERFSKVGSVPTLERKNLVTETIEAYDYLKNRSSKLINFDLKIPSEPIFVDLNTQLFSWTVENLVKNGIDAMRGKGDISVVVEATDRHALIYVTDTGKGIPKKYHKRIFTPGFTTKKRGWGLGLSLAKRIIEEYHNGKIKVLKSSPGKGTTFVISLKLASA</sequence>
<reference evidence="11 12" key="1">
    <citation type="submission" date="2019-08" db="EMBL/GenBank/DDBJ databases">
        <title>Draft genome sequence of Ulvibacter marinus type strain NBRC 109484.</title>
        <authorList>
            <person name="Kawano K."/>
            <person name="Ushijima N."/>
            <person name="Kihara M."/>
            <person name="Itoh H."/>
        </authorList>
    </citation>
    <scope>NUCLEOTIDE SEQUENCE [LARGE SCALE GENOMIC DNA]</scope>
    <source>
        <strain evidence="11 12">NBRC 109484</strain>
    </source>
</reference>
<evidence type="ECO:0000313" key="12">
    <source>
        <dbReference type="Proteomes" id="UP000326509"/>
    </source>
</evidence>
<keyword evidence="4" id="KW-0808">Transferase</keyword>
<keyword evidence="9" id="KW-0472">Membrane</keyword>
<dbReference type="PROSITE" id="PS50109">
    <property type="entry name" value="HIS_KIN"/>
    <property type="match status" value="1"/>
</dbReference>
<organism evidence="11 12">
    <name type="scientific">Patiriisocius marinus</name>
    <dbReference type="NCBI Taxonomy" id="1397112"/>
    <lineage>
        <taxon>Bacteria</taxon>
        <taxon>Pseudomonadati</taxon>
        <taxon>Bacteroidota</taxon>
        <taxon>Flavobacteriia</taxon>
        <taxon>Flavobacteriales</taxon>
        <taxon>Flavobacteriaceae</taxon>
        <taxon>Patiriisocius</taxon>
    </lineage>
</organism>
<dbReference type="Gene3D" id="1.10.287.130">
    <property type="match status" value="1"/>
</dbReference>
<keyword evidence="5" id="KW-0547">Nucleotide-binding</keyword>
<dbReference type="SMART" id="SM00387">
    <property type="entry name" value="HATPase_c"/>
    <property type="match status" value="1"/>
</dbReference>
<keyword evidence="6 11" id="KW-0418">Kinase</keyword>
<evidence type="ECO:0000256" key="6">
    <source>
        <dbReference type="ARBA" id="ARBA00022777"/>
    </source>
</evidence>
<dbReference type="EC" id="2.7.13.3" evidence="2"/>
<comment type="caution">
    <text evidence="11">The sequence shown here is derived from an EMBL/GenBank/DDBJ whole genome shotgun (WGS) entry which is preliminary data.</text>
</comment>
<evidence type="ECO:0000313" key="11">
    <source>
        <dbReference type="EMBL" id="GER60348.1"/>
    </source>
</evidence>
<comment type="catalytic activity">
    <reaction evidence="1">
        <text>ATP + protein L-histidine = ADP + protein N-phospho-L-histidine.</text>
        <dbReference type="EC" id="2.7.13.3"/>
    </reaction>
</comment>
<keyword evidence="7" id="KW-0067">ATP-binding</keyword>
<dbReference type="GO" id="GO:0005524">
    <property type="term" value="F:ATP binding"/>
    <property type="evidence" value="ECO:0007669"/>
    <property type="project" value="UniProtKB-KW"/>
</dbReference>
<keyword evidence="8" id="KW-0902">Two-component regulatory system</keyword>
<evidence type="ECO:0000256" key="2">
    <source>
        <dbReference type="ARBA" id="ARBA00012438"/>
    </source>
</evidence>
<dbReference type="InterPro" id="IPR036890">
    <property type="entry name" value="HATPase_C_sf"/>
</dbReference>
<evidence type="ECO:0000256" key="8">
    <source>
        <dbReference type="ARBA" id="ARBA00023012"/>
    </source>
</evidence>
<keyword evidence="12" id="KW-1185">Reference proteome</keyword>
<evidence type="ECO:0000256" key="5">
    <source>
        <dbReference type="ARBA" id="ARBA00022741"/>
    </source>
</evidence>
<evidence type="ECO:0000256" key="1">
    <source>
        <dbReference type="ARBA" id="ARBA00000085"/>
    </source>
</evidence>
<evidence type="ECO:0000256" key="3">
    <source>
        <dbReference type="ARBA" id="ARBA00022553"/>
    </source>
</evidence>
<dbReference type="SUPFAM" id="SSF55874">
    <property type="entry name" value="ATPase domain of HSP90 chaperone/DNA topoisomerase II/histidine kinase"/>
    <property type="match status" value="1"/>
</dbReference>
<accession>A0A5J4J2T6</accession>
<feature type="transmembrane region" description="Helical" evidence="9">
    <location>
        <begin position="121"/>
        <end position="140"/>
    </location>
</feature>
<gene>
    <name evidence="11" type="primary">porY</name>
    <name evidence="11" type="ORF">ULMA_24560</name>
</gene>
<dbReference type="AlphaFoldDB" id="A0A5J4J2T6"/>
<dbReference type="InterPro" id="IPR005467">
    <property type="entry name" value="His_kinase_dom"/>
</dbReference>